<dbReference type="Gene3D" id="2.60.120.260">
    <property type="entry name" value="Galactose-binding domain-like"/>
    <property type="match status" value="1"/>
</dbReference>
<dbReference type="GO" id="GO:0005737">
    <property type="term" value="C:cytoplasm"/>
    <property type="evidence" value="ECO:0007669"/>
    <property type="project" value="TreeGrafter"/>
</dbReference>
<sequence>MAKSKDNTFLPSFLCKHNQIEDVEETDNGLYLNDVYIPQEIILHILMFVDPKELLRCSLVCRNWNRFIKSYTLWSKLYRSKYHDKPKQLPWYLFYCLLTTDYFNNLLKNGNGQEEFNHWRFLQNGGHRCIIENPPVGADPLPLDVPEFYNQTSCFATSFGTCYKVQNIKLGKSGLFRYILNTYKPHIYLSEWTAGRFDCGCVYKLRCGFIQSETAEIPVVKPCAVHRVKQWEGSKWEKIEITIMEYPENIEELVFEHEGCDTQFWAGHYGSKMAGGVLKLLFDSIEPLPVDENGREKAKVFSEVKYDTNGEKETPEEMSEDFDDEFYGDVIYIDEIDVPL</sequence>
<dbReference type="PROSITE" id="PS51114">
    <property type="entry name" value="FBA"/>
    <property type="match status" value="1"/>
</dbReference>
<dbReference type="SMART" id="SM01198">
    <property type="entry name" value="FBA"/>
    <property type="match status" value="1"/>
</dbReference>
<dbReference type="OrthoDB" id="1107553at2759"/>
<dbReference type="SMART" id="SM00256">
    <property type="entry name" value="FBOX"/>
    <property type="match status" value="1"/>
</dbReference>
<dbReference type="InterPro" id="IPR039752">
    <property type="entry name" value="F-box_only"/>
</dbReference>
<dbReference type="InterPro" id="IPR008979">
    <property type="entry name" value="Galactose-bd-like_sf"/>
</dbReference>
<proteinExistence type="predicted"/>
<dbReference type="Proteomes" id="UP000801492">
    <property type="component" value="Unassembled WGS sequence"/>
</dbReference>
<comment type="caution">
    <text evidence="3">The sequence shown here is derived from an EMBL/GenBank/DDBJ whole genome shotgun (WGS) entry which is preliminary data.</text>
</comment>
<name>A0A8K0GGZ5_IGNLU</name>
<dbReference type="InterPro" id="IPR007397">
    <property type="entry name" value="F-box-assoc_dom"/>
</dbReference>
<dbReference type="Gene3D" id="1.20.1280.50">
    <property type="match status" value="1"/>
</dbReference>
<dbReference type="PANTHER" id="PTHR12125">
    <property type="entry name" value="F-BOX ONLY PROTEIN 6-LIKE PROTEIN"/>
    <property type="match status" value="1"/>
</dbReference>
<dbReference type="GO" id="GO:0061630">
    <property type="term" value="F:ubiquitin protein ligase activity"/>
    <property type="evidence" value="ECO:0007669"/>
    <property type="project" value="TreeGrafter"/>
</dbReference>
<protein>
    <recommendedName>
        <fullName evidence="5">F-box protein</fullName>
    </recommendedName>
</protein>
<accession>A0A8K0GGZ5</accession>
<gene>
    <name evidence="3" type="ORF">ILUMI_01894</name>
</gene>
<dbReference type="AlphaFoldDB" id="A0A8K0GGZ5"/>
<feature type="domain" description="FBA" evidence="2">
    <location>
        <begin position="95"/>
        <end position="282"/>
    </location>
</feature>
<organism evidence="3 4">
    <name type="scientific">Ignelater luminosus</name>
    <name type="common">Cucubano</name>
    <name type="synonym">Pyrophorus luminosus</name>
    <dbReference type="NCBI Taxonomy" id="2038154"/>
    <lineage>
        <taxon>Eukaryota</taxon>
        <taxon>Metazoa</taxon>
        <taxon>Ecdysozoa</taxon>
        <taxon>Arthropoda</taxon>
        <taxon>Hexapoda</taxon>
        <taxon>Insecta</taxon>
        <taxon>Pterygota</taxon>
        <taxon>Neoptera</taxon>
        <taxon>Endopterygota</taxon>
        <taxon>Coleoptera</taxon>
        <taxon>Polyphaga</taxon>
        <taxon>Elateriformia</taxon>
        <taxon>Elateroidea</taxon>
        <taxon>Elateridae</taxon>
        <taxon>Agrypninae</taxon>
        <taxon>Pyrophorini</taxon>
        <taxon>Ignelater</taxon>
    </lineage>
</organism>
<dbReference type="InterPro" id="IPR001810">
    <property type="entry name" value="F-box_dom"/>
</dbReference>
<dbReference type="PANTHER" id="PTHR12125:SF5">
    <property type="entry name" value="F-BOX DOMAIN-CONTAINING PROTEIN"/>
    <property type="match status" value="1"/>
</dbReference>
<dbReference type="FunFam" id="2.60.120.260:FF:000012">
    <property type="entry name" value="F-box only protein 2"/>
    <property type="match status" value="1"/>
</dbReference>
<evidence type="ECO:0000313" key="3">
    <source>
        <dbReference type="EMBL" id="KAF2904275.1"/>
    </source>
</evidence>
<dbReference type="InterPro" id="IPR036047">
    <property type="entry name" value="F-box-like_dom_sf"/>
</dbReference>
<dbReference type="SUPFAM" id="SSF81383">
    <property type="entry name" value="F-box domain"/>
    <property type="match status" value="1"/>
</dbReference>
<evidence type="ECO:0008006" key="5">
    <source>
        <dbReference type="Google" id="ProtNLM"/>
    </source>
</evidence>
<dbReference type="Pfam" id="PF12937">
    <property type="entry name" value="F-box-like"/>
    <property type="match status" value="1"/>
</dbReference>
<dbReference type="EMBL" id="VTPC01000803">
    <property type="protein sequence ID" value="KAF2904275.1"/>
    <property type="molecule type" value="Genomic_DNA"/>
</dbReference>
<evidence type="ECO:0000313" key="4">
    <source>
        <dbReference type="Proteomes" id="UP000801492"/>
    </source>
</evidence>
<keyword evidence="4" id="KW-1185">Reference proteome</keyword>
<evidence type="ECO:0000259" key="1">
    <source>
        <dbReference type="PROSITE" id="PS50181"/>
    </source>
</evidence>
<dbReference type="Pfam" id="PF04300">
    <property type="entry name" value="FBA"/>
    <property type="match status" value="1"/>
</dbReference>
<reference evidence="3" key="1">
    <citation type="submission" date="2019-08" db="EMBL/GenBank/DDBJ databases">
        <title>The genome of the North American firefly Photinus pyralis.</title>
        <authorList>
            <consortium name="Photinus pyralis genome working group"/>
            <person name="Fallon T.R."/>
            <person name="Sander Lower S.E."/>
            <person name="Weng J.-K."/>
        </authorList>
    </citation>
    <scope>NUCLEOTIDE SEQUENCE</scope>
    <source>
        <strain evidence="3">TRF0915ILg1</strain>
        <tissue evidence="3">Whole body</tissue>
    </source>
</reference>
<dbReference type="GO" id="GO:0006516">
    <property type="term" value="P:glycoprotein catabolic process"/>
    <property type="evidence" value="ECO:0007669"/>
    <property type="project" value="TreeGrafter"/>
</dbReference>
<dbReference type="PROSITE" id="PS50181">
    <property type="entry name" value="FBOX"/>
    <property type="match status" value="1"/>
</dbReference>
<dbReference type="GO" id="GO:0036503">
    <property type="term" value="P:ERAD pathway"/>
    <property type="evidence" value="ECO:0007669"/>
    <property type="project" value="TreeGrafter"/>
</dbReference>
<feature type="domain" description="F-box" evidence="1">
    <location>
        <begin position="31"/>
        <end position="77"/>
    </location>
</feature>
<dbReference type="GO" id="GO:0019005">
    <property type="term" value="C:SCF ubiquitin ligase complex"/>
    <property type="evidence" value="ECO:0007669"/>
    <property type="project" value="TreeGrafter"/>
</dbReference>
<dbReference type="GO" id="GO:0031146">
    <property type="term" value="P:SCF-dependent proteasomal ubiquitin-dependent protein catabolic process"/>
    <property type="evidence" value="ECO:0007669"/>
    <property type="project" value="TreeGrafter"/>
</dbReference>
<dbReference type="SUPFAM" id="SSF49785">
    <property type="entry name" value="Galactose-binding domain-like"/>
    <property type="match status" value="1"/>
</dbReference>
<evidence type="ECO:0000259" key="2">
    <source>
        <dbReference type="PROSITE" id="PS51114"/>
    </source>
</evidence>